<evidence type="ECO:0000313" key="3">
    <source>
        <dbReference type="EMBL" id="AHC14683.1"/>
    </source>
</evidence>
<organism evidence="3 4">
    <name type="scientific">Salinispira pacifica</name>
    <dbReference type="NCBI Taxonomy" id="1307761"/>
    <lineage>
        <taxon>Bacteria</taxon>
        <taxon>Pseudomonadati</taxon>
        <taxon>Spirochaetota</taxon>
        <taxon>Spirochaetia</taxon>
        <taxon>Spirochaetales</taxon>
        <taxon>Spirochaetaceae</taxon>
        <taxon>Salinispira</taxon>
    </lineage>
</organism>
<dbReference type="Pfam" id="PF07995">
    <property type="entry name" value="GSDH"/>
    <property type="match status" value="1"/>
</dbReference>
<dbReference type="InterPro" id="IPR011042">
    <property type="entry name" value="6-blade_b-propeller_TolB-like"/>
</dbReference>
<sequence length="430" mass="47454">MPDNAVLKTRLLRRIYAAAMLMLFLFTSFGLYAQPDAVGRTLPRSYSSASGVEFRVQELVRGLNRPWSLGLLPGENSSRGAGIDGFIALRPGELYYFTNLPPADASVSGGETEFHRVRGLPDIHVRRQGGLLDIFPDPDFHRNRFVYFSLSKPRGISGSATALYRGRFNTDGYRLENLTLLYEMQNATPSNIHYGSRIAMDNRGMLYVSTGDRGSSGRAQDDGDSAGGIVRLDPVENDGSGRDWTLYTTGNRNVQGMAWDPRRELLIAHEHGPKGGDEINIIREGRNYGWPEVSYGVNYDGSPVSSRSSMPGVEEPLLHWTPSIAPSGLAVYPSDGVFAMPGERGFDGGLFAGALAGAHLRFVKLPRSWEDRRSLWPINENPGAFPGYEEEQLLSGELGRIRDVRVDENGYIYLLTDADNGGLYRLIPAE</sequence>
<dbReference type="AlphaFoldDB" id="V5WFW3"/>
<dbReference type="HOGENOM" id="CLU_012253_1_0_12"/>
<dbReference type="OrthoDB" id="9770043at2"/>
<evidence type="ECO:0000256" key="1">
    <source>
        <dbReference type="SAM" id="MobiDB-lite"/>
    </source>
</evidence>
<dbReference type="PANTHER" id="PTHR19328">
    <property type="entry name" value="HEDGEHOG-INTERACTING PROTEIN"/>
    <property type="match status" value="1"/>
</dbReference>
<dbReference type="Proteomes" id="UP000018680">
    <property type="component" value="Chromosome"/>
</dbReference>
<proteinExistence type="predicted"/>
<keyword evidence="4" id="KW-1185">Reference proteome</keyword>
<feature type="domain" description="Glucose/Sorbosone dehydrogenase" evidence="2">
    <location>
        <begin position="110"/>
        <end position="425"/>
    </location>
</feature>
<reference evidence="3 4" key="1">
    <citation type="journal article" date="2015" name="Stand. Genomic Sci.">
        <title>Complete genome sequence and description of Salinispira pacifica gen. nov., sp. nov., a novel spirochaete isolated form a hypersaline microbial mat.</title>
        <authorList>
            <person name="Ben Hania W."/>
            <person name="Joseph M."/>
            <person name="Schumann P."/>
            <person name="Bunk B."/>
            <person name="Fiebig A."/>
            <person name="Sproer C."/>
            <person name="Klenk H.P."/>
            <person name="Fardeau M.L."/>
            <person name="Spring S."/>
        </authorList>
    </citation>
    <scope>NUCLEOTIDE SEQUENCE [LARGE SCALE GENOMIC DNA]</scope>
    <source>
        <strain evidence="3 4">L21-RPul-D2</strain>
    </source>
</reference>
<dbReference type="STRING" id="1307761.L21SP2_1282"/>
<dbReference type="InterPro" id="IPR011041">
    <property type="entry name" value="Quinoprot_gluc/sorb_DH_b-prop"/>
</dbReference>
<feature type="region of interest" description="Disordered" evidence="1">
    <location>
        <begin position="212"/>
        <end position="234"/>
    </location>
</feature>
<name>V5WFW3_9SPIO</name>
<accession>V5WFW3</accession>
<evidence type="ECO:0000313" key="4">
    <source>
        <dbReference type="Proteomes" id="UP000018680"/>
    </source>
</evidence>
<dbReference type="InterPro" id="IPR012938">
    <property type="entry name" value="Glc/Sorbosone_DH"/>
</dbReference>
<dbReference type="Gene3D" id="2.120.10.30">
    <property type="entry name" value="TolB, C-terminal domain"/>
    <property type="match status" value="1"/>
</dbReference>
<dbReference type="SUPFAM" id="SSF50952">
    <property type="entry name" value="Soluble quinoprotein glucose dehydrogenase"/>
    <property type="match status" value="1"/>
</dbReference>
<gene>
    <name evidence="3" type="ORF">L21SP2_1282</name>
</gene>
<protein>
    <submittedName>
        <fullName evidence="3">PQQ-dependent oxidoreductase, gdhB family</fullName>
    </submittedName>
</protein>
<dbReference type="PANTHER" id="PTHR19328:SF75">
    <property type="entry name" value="ALDOSE SUGAR DEHYDROGENASE YLII"/>
    <property type="match status" value="1"/>
</dbReference>
<dbReference type="KEGG" id="slr:L21SP2_1282"/>
<dbReference type="EMBL" id="CP006939">
    <property type="protein sequence ID" value="AHC14683.1"/>
    <property type="molecule type" value="Genomic_DNA"/>
</dbReference>
<dbReference type="PATRIC" id="fig|1307761.3.peg.1275"/>
<dbReference type="eggNOG" id="COG2133">
    <property type="taxonomic scope" value="Bacteria"/>
</dbReference>
<dbReference type="RefSeq" id="WP_024267607.1">
    <property type="nucleotide sequence ID" value="NC_023035.1"/>
</dbReference>
<evidence type="ECO:0000259" key="2">
    <source>
        <dbReference type="Pfam" id="PF07995"/>
    </source>
</evidence>